<evidence type="ECO:0008006" key="3">
    <source>
        <dbReference type="Google" id="ProtNLM"/>
    </source>
</evidence>
<gene>
    <name evidence="1" type="ORF">BDY21DRAFT_341923</name>
</gene>
<dbReference type="EMBL" id="MU001678">
    <property type="protein sequence ID" value="KAF2458219.1"/>
    <property type="molecule type" value="Genomic_DNA"/>
</dbReference>
<dbReference type="SUPFAM" id="SSF54909">
    <property type="entry name" value="Dimeric alpha+beta barrel"/>
    <property type="match status" value="1"/>
</dbReference>
<accession>A0A6A6P2W1</accession>
<protein>
    <recommendedName>
        <fullName evidence="3">ABM domain-containing protein</fullName>
    </recommendedName>
</protein>
<dbReference type="AlphaFoldDB" id="A0A6A6P2W1"/>
<evidence type="ECO:0000313" key="1">
    <source>
        <dbReference type="EMBL" id="KAF2458219.1"/>
    </source>
</evidence>
<sequence>MAEKLKAANGGTCAFIDIYFPKEKADFFLEQLRPCWEAVVAEPECISFEVFRTDDNPEYVNFRFVECWAASIEWLMNVQLQKEYYKPYLAVTEPLFVKPREVKVFTCEPDWVVAKPSYFKPS</sequence>
<keyword evidence="2" id="KW-1185">Reference proteome</keyword>
<organism evidence="1 2">
    <name type="scientific">Lineolata rhizophorae</name>
    <dbReference type="NCBI Taxonomy" id="578093"/>
    <lineage>
        <taxon>Eukaryota</taxon>
        <taxon>Fungi</taxon>
        <taxon>Dikarya</taxon>
        <taxon>Ascomycota</taxon>
        <taxon>Pezizomycotina</taxon>
        <taxon>Dothideomycetes</taxon>
        <taxon>Dothideomycetes incertae sedis</taxon>
        <taxon>Lineolatales</taxon>
        <taxon>Lineolataceae</taxon>
        <taxon>Lineolata</taxon>
    </lineage>
</organism>
<dbReference type="OrthoDB" id="4126315at2759"/>
<reference evidence="1" key="1">
    <citation type="journal article" date="2020" name="Stud. Mycol.">
        <title>101 Dothideomycetes genomes: a test case for predicting lifestyles and emergence of pathogens.</title>
        <authorList>
            <person name="Haridas S."/>
            <person name="Albert R."/>
            <person name="Binder M."/>
            <person name="Bloem J."/>
            <person name="Labutti K."/>
            <person name="Salamov A."/>
            <person name="Andreopoulos B."/>
            <person name="Baker S."/>
            <person name="Barry K."/>
            <person name="Bills G."/>
            <person name="Bluhm B."/>
            <person name="Cannon C."/>
            <person name="Castanera R."/>
            <person name="Culley D."/>
            <person name="Daum C."/>
            <person name="Ezra D."/>
            <person name="Gonzalez J."/>
            <person name="Henrissat B."/>
            <person name="Kuo A."/>
            <person name="Liang C."/>
            <person name="Lipzen A."/>
            <person name="Lutzoni F."/>
            <person name="Magnuson J."/>
            <person name="Mondo S."/>
            <person name="Nolan M."/>
            <person name="Ohm R."/>
            <person name="Pangilinan J."/>
            <person name="Park H.-J."/>
            <person name="Ramirez L."/>
            <person name="Alfaro M."/>
            <person name="Sun H."/>
            <person name="Tritt A."/>
            <person name="Yoshinaga Y."/>
            <person name="Zwiers L.-H."/>
            <person name="Turgeon B."/>
            <person name="Goodwin S."/>
            <person name="Spatafora J."/>
            <person name="Crous P."/>
            <person name="Grigoriev I."/>
        </authorList>
    </citation>
    <scope>NUCLEOTIDE SEQUENCE</scope>
    <source>
        <strain evidence="1">ATCC 16933</strain>
    </source>
</reference>
<dbReference type="InterPro" id="IPR011008">
    <property type="entry name" value="Dimeric_a/b-barrel"/>
</dbReference>
<name>A0A6A6P2W1_9PEZI</name>
<dbReference type="Gene3D" id="3.30.70.100">
    <property type="match status" value="1"/>
</dbReference>
<evidence type="ECO:0000313" key="2">
    <source>
        <dbReference type="Proteomes" id="UP000799766"/>
    </source>
</evidence>
<proteinExistence type="predicted"/>
<dbReference type="Proteomes" id="UP000799766">
    <property type="component" value="Unassembled WGS sequence"/>
</dbReference>